<sequence>MAAKEEELDEEQLLAREEAMKAEEALMADLRRKAAEMEATRMREQQLSKVSRRRVQHHWLKIMRQVKAEELLRDVEVLSQAHDHLCDRKDAEIERLARELDIAEEQHRASLRSHTAQLDALANLQHRLVRHLDDEFRRNLRSLTREFQNERDGIDASHAARRDEMLELIDAMTRSQTESNARAQNDFETAREEIKNRNGEEYNALRLTLESSIDQLEKALRDAHDEYVDETGSRSESFKELTAKDVDAAATMAKRSRRIDRMQAQLAHWRRRHAATEAEWAERNETLRKEKENMQRHYRELTKKMKDSRTTERSRLGGLVEDSAEASKAVDAKIARAEKILKLAEMARKLETEGEKIDPFNVSGRPYADASADAFQTPTQRALAEAYARCEAAEGMAEIEAEAKAFAAAEVEKHAEEFERTHPGLLAAIAAERAEKDEKGVAGTFEHGPGSLSSWGSLPAFPNEPVDEYEYMNRFFDRYNKVFLDTRAVDGERERLAEENGDLRDVLKRYLDGVSVNDEIVRESLPGGQGNTLLVVNERAEVLRRQKARLERERAAEREMAALRMQDTARLEVTGRSDVQAEEVREVEVMVRSY</sequence>
<feature type="coiled-coil region" evidence="12">
    <location>
        <begin position="180"/>
        <end position="226"/>
    </location>
</feature>
<dbReference type="GO" id="GO:0005858">
    <property type="term" value="C:axonemal dynein complex"/>
    <property type="evidence" value="ECO:0007669"/>
    <property type="project" value="InterPro"/>
</dbReference>
<dbReference type="GO" id="GO:0060285">
    <property type="term" value="P:cilium-dependent cell motility"/>
    <property type="evidence" value="ECO:0007669"/>
    <property type="project" value="TreeGrafter"/>
</dbReference>
<feature type="coiled-coil region" evidence="12">
    <location>
        <begin position="86"/>
        <end position="113"/>
    </location>
</feature>
<evidence type="ECO:0000256" key="12">
    <source>
        <dbReference type="SAM" id="Coils"/>
    </source>
</evidence>
<evidence type="ECO:0000256" key="1">
    <source>
        <dbReference type="ARBA" id="ARBA00004611"/>
    </source>
</evidence>
<evidence type="ECO:0000256" key="7">
    <source>
        <dbReference type="ARBA" id="ARBA00023273"/>
    </source>
</evidence>
<feature type="coiled-coil region" evidence="12">
    <location>
        <begin position="259"/>
        <end position="311"/>
    </location>
</feature>
<dbReference type="InterPro" id="IPR039750">
    <property type="entry name" value="DRC1/DRC2"/>
</dbReference>
<dbReference type="AlphaFoldDB" id="A0A7S0KLM1"/>
<comment type="subcellular location">
    <subcellularLocation>
        <location evidence="1">Cytoplasm</location>
        <location evidence="1">Cytoskeleton</location>
        <location evidence="1">Flagellum axoneme</location>
    </subcellularLocation>
    <subcellularLocation>
        <location evidence="8">Cytoplasm</location>
        <location evidence="8">Cytoskeleton</location>
        <location evidence="8">Flagellum basal body</location>
    </subcellularLocation>
</comment>
<evidence type="ECO:0000259" key="13">
    <source>
        <dbReference type="Pfam" id="PF14772"/>
    </source>
</evidence>
<proteinExistence type="inferred from homology"/>
<gene>
    <name evidence="14" type="ORF">MSP1404_LOCUS4059</name>
</gene>
<feature type="coiled-coil region" evidence="12">
    <location>
        <begin position="533"/>
        <end position="560"/>
    </location>
</feature>
<dbReference type="EMBL" id="HBEV01005334">
    <property type="protein sequence ID" value="CAD8583468.1"/>
    <property type="molecule type" value="Transcribed_RNA"/>
</dbReference>
<dbReference type="PANTHER" id="PTHR21625:SF0">
    <property type="entry name" value="DYNEIN REGULATORY COMPLEX SUBUNIT 2"/>
    <property type="match status" value="1"/>
</dbReference>
<evidence type="ECO:0000256" key="2">
    <source>
        <dbReference type="ARBA" id="ARBA00022490"/>
    </source>
</evidence>
<keyword evidence="3" id="KW-0282">Flagellum</keyword>
<comment type="similarity">
    <text evidence="9">Belongs to the DRC2 family.</text>
</comment>
<keyword evidence="2" id="KW-0963">Cytoplasm</keyword>
<evidence type="ECO:0000256" key="3">
    <source>
        <dbReference type="ARBA" id="ARBA00022846"/>
    </source>
</evidence>
<keyword evidence="7" id="KW-0966">Cell projection</keyword>
<keyword evidence="5" id="KW-0969">Cilium</keyword>
<name>A0A7S0KLM1_MICPS</name>
<evidence type="ECO:0000256" key="9">
    <source>
        <dbReference type="ARBA" id="ARBA00038424"/>
    </source>
</evidence>
<feature type="coiled-coil region" evidence="12">
    <location>
        <begin position="3"/>
        <end position="47"/>
    </location>
</feature>
<organism evidence="14">
    <name type="scientific">Micromonas pusilla</name>
    <name type="common">Picoplanktonic green alga</name>
    <name type="synonym">Chromulina pusilla</name>
    <dbReference type="NCBI Taxonomy" id="38833"/>
    <lineage>
        <taxon>Eukaryota</taxon>
        <taxon>Viridiplantae</taxon>
        <taxon>Chlorophyta</taxon>
        <taxon>Mamiellophyceae</taxon>
        <taxon>Mamiellales</taxon>
        <taxon>Mamiellaceae</taxon>
        <taxon>Micromonas</taxon>
    </lineage>
</organism>
<accession>A0A7S0KLM1</accession>
<keyword evidence="6" id="KW-0206">Cytoskeleton</keyword>
<dbReference type="InterPro" id="IPR039505">
    <property type="entry name" value="DRC1/2_N"/>
</dbReference>
<evidence type="ECO:0000256" key="11">
    <source>
        <dbReference type="ARBA" id="ARBA00045865"/>
    </source>
</evidence>
<evidence type="ECO:0000256" key="6">
    <source>
        <dbReference type="ARBA" id="ARBA00023212"/>
    </source>
</evidence>
<dbReference type="GO" id="GO:0003352">
    <property type="term" value="P:regulation of cilium movement"/>
    <property type="evidence" value="ECO:0007669"/>
    <property type="project" value="TreeGrafter"/>
</dbReference>
<dbReference type="Pfam" id="PF14772">
    <property type="entry name" value="NYD-SP28"/>
    <property type="match status" value="1"/>
</dbReference>
<dbReference type="GO" id="GO:0070286">
    <property type="term" value="P:axonemal dynein complex assembly"/>
    <property type="evidence" value="ECO:0007669"/>
    <property type="project" value="InterPro"/>
</dbReference>
<reference evidence="14" key="1">
    <citation type="submission" date="2021-01" db="EMBL/GenBank/DDBJ databases">
        <authorList>
            <person name="Corre E."/>
            <person name="Pelletier E."/>
            <person name="Niang G."/>
            <person name="Scheremetjew M."/>
            <person name="Finn R."/>
            <person name="Kale V."/>
            <person name="Holt S."/>
            <person name="Cochrane G."/>
            <person name="Meng A."/>
            <person name="Brown T."/>
            <person name="Cohen L."/>
        </authorList>
    </citation>
    <scope>NUCLEOTIDE SEQUENCE</scope>
    <source>
        <strain evidence="14">CCMP494</strain>
    </source>
</reference>
<evidence type="ECO:0000256" key="8">
    <source>
        <dbReference type="ARBA" id="ARBA00037841"/>
    </source>
</evidence>
<comment type="function">
    <text evidence="11">Component of the nexin-dynein regulatory complex (N-DRC), a key regulator of ciliary/flagellar motility which maintains the alignment and integrity of the distal axoneme and regulates microtubule sliding in motile axonemes. Plays a critical role in the assembly of N-DRC and also stabilizes the assembly of multiple inner dynein arms and radial spokes. Coassembles with DRC1 to form a central scaffold needed for assembly of the N-DRC and its attachment to the outer doublet microtubules.</text>
</comment>
<evidence type="ECO:0000256" key="5">
    <source>
        <dbReference type="ARBA" id="ARBA00023069"/>
    </source>
</evidence>
<dbReference type="PANTHER" id="PTHR21625">
    <property type="entry name" value="NYD-SP28 PROTEIN"/>
    <property type="match status" value="1"/>
</dbReference>
<feature type="domain" description="Dynein regulatory complex protein 1/2 N-terminal" evidence="13">
    <location>
        <begin position="24"/>
        <end position="117"/>
    </location>
</feature>
<evidence type="ECO:0000256" key="4">
    <source>
        <dbReference type="ARBA" id="ARBA00023054"/>
    </source>
</evidence>
<keyword evidence="4 12" id="KW-0175">Coiled coil</keyword>
<protein>
    <recommendedName>
        <fullName evidence="10">Dynein regulatory complex subunit 2</fullName>
    </recommendedName>
</protein>
<evidence type="ECO:0000256" key="10">
    <source>
        <dbReference type="ARBA" id="ARBA00040899"/>
    </source>
</evidence>
<evidence type="ECO:0000313" key="14">
    <source>
        <dbReference type="EMBL" id="CAD8583468.1"/>
    </source>
</evidence>